<organism evidence="2 3">
    <name type="scientific">Phyllotreta striolata</name>
    <name type="common">Striped flea beetle</name>
    <name type="synonym">Crioceris striolata</name>
    <dbReference type="NCBI Taxonomy" id="444603"/>
    <lineage>
        <taxon>Eukaryota</taxon>
        <taxon>Metazoa</taxon>
        <taxon>Ecdysozoa</taxon>
        <taxon>Arthropoda</taxon>
        <taxon>Hexapoda</taxon>
        <taxon>Insecta</taxon>
        <taxon>Pterygota</taxon>
        <taxon>Neoptera</taxon>
        <taxon>Endopterygota</taxon>
        <taxon>Coleoptera</taxon>
        <taxon>Polyphaga</taxon>
        <taxon>Cucujiformia</taxon>
        <taxon>Chrysomeloidea</taxon>
        <taxon>Chrysomelidae</taxon>
        <taxon>Galerucinae</taxon>
        <taxon>Alticini</taxon>
        <taxon>Phyllotreta</taxon>
    </lineage>
</organism>
<name>A0A9N9TYF7_PHYSR</name>
<dbReference type="AlphaFoldDB" id="A0A9N9TYF7"/>
<evidence type="ECO:0000313" key="3">
    <source>
        <dbReference type="Proteomes" id="UP001153712"/>
    </source>
</evidence>
<feature type="region of interest" description="Disordered" evidence="1">
    <location>
        <begin position="207"/>
        <end position="249"/>
    </location>
</feature>
<evidence type="ECO:0000256" key="1">
    <source>
        <dbReference type="SAM" id="MobiDB-lite"/>
    </source>
</evidence>
<protein>
    <submittedName>
        <fullName evidence="2">Uncharacterized protein</fullName>
    </submittedName>
</protein>
<keyword evidence="3" id="KW-1185">Reference proteome</keyword>
<evidence type="ECO:0000313" key="2">
    <source>
        <dbReference type="EMBL" id="CAG9865316.1"/>
    </source>
</evidence>
<gene>
    <name evidence="2" type="ORF">PHYEVI_LOCUS11552</name>
</gene>
<accession>A0A9N9TYF7</accession>
<sequence length="269" mass="29766">MKLTVMSPDNMNAKSTACDHVEGALAGALLLTEVGVDLRGCYVSGVRCVGQLKSIVNGTEKTIKALQATSRCALEQAYKMVSTIDSNERVKEREELIAIIKKQLDDLEHKESIDTNHCQRNDSVRMLETKQKSCDNIPWSVNSKGSKGDINEKYPGSISRESLIDLNSVTNLPPVPEDIFTSFSTKPTRSSSLSSLKSMRKVKMFLQKAENSDDEDSSEVEEHDYPKTPVPKLAIGDMRSNRSVNDFKLPSPIGKKLLGNITEETKVDE</sequence>
<reference evidence="2" key="1">
    <citation type="submission" date="2022-01" db="EMBL/GenBank/DDBJ databases">
        <authorList>
            <person name="King R."/>
        </authorList>
    </citation>
    <scope>NUCLEOTIDE SEQUENCE</scope>
</reference>
<dbReference type="EMBL" id="OU900102">
    <property type="protein sequence ID" value="CAG9865316.1"/>
    <property type="molecule type" value="Genomic_DNA"/>
</dbReference>
<dbReference type="Proteomes" id="UP001153712">
    <property type="component" value="Chromosome 9"/>
</dbReference>
<proteinExistence type="predicted"/>
<dbReference type="OrthoDB" id="7682084at2759"/>
<feature type="compositionally biased region" description="Acidic residues" evidence="1">
    <location>
        <begin position="212"/>
        <end position="222"/>
    </location>
</feature>